<evidence type="ECO:0000313" key="2">
    <source>
        <dbReference type="EMBL" id="MBX32725.1"/>
    </source>
</evidence>
<keyword evidence="1" id="KW-1133">Transmembrane helix</keyword>
<keyword evidence="1" id="KW-0812">Transmembrane</keyword>
<keyword evidence="1" id="KW-0472">Membrane</keyword>
<name>A0A2P2MRA3_RHIMU</name>
<evidence type="ECO:0000256" key="1">
    <source>
        <dbReference type="SAM" id="Phobius"/>
    </source>
</evidence>
<protein>
    <submittedName>
        <fullName evidence="2">Paired amphipathic helix protein Sin3-like 4</fullName>
    </submittedName>
</protein>
<dbReference type="AlphaFoldDB" id="A0A2P2MRA3"/>
<reference evidence="2" key="1">
    <citation type="submission" date="2018-02" db="EMBL/GenBank/DDBJ databases">
        <title>Rhizophora mucronata_Transcriptome.</title>
        <authorList>
            <person name="Meera S.P."/>
            <person name="Sreeshan A."/>
            <person name="Augustine A."/>
        </authorList>
    </citation>
    <scope>NUCLEOTIDE SEQUENCE</scope>
    <source>
        <tissue evidence="2">Leaf</tissue>
    </source>
</reference>
<proteinExistence type="predicted"/>
<dbReference type="EMBL" id="GGEC01052241">
    <property type="protein sequence ID" value="MBX32725.1"/>
    <property type="molecule type" value="Transcribed_RNA"/>
</dbReference>
<sequence length="49" mass="6038">MTSQLNFHEFYLKQMLLETYTFYTIYVLFMKKHPSIFVVNHIKKSSRFS</sequence>
<organism evidence="2">
    <name type="scientific">Rhizophora mucronata</name>
    <name type="common">Asiatic mangrove</name>
    <dbReference type="NCBI Taxonomy" id="61149"/>
    <lineage>
        <taxon>Eukaryota</taxon>
        <taxon>Viridiplantae</taxon>
        <taxon>Streptophyta</taxon>
        <taxon>Embryophyta</taxon>
        <taxon>Tracheophyta</taxon>
        <taxon>Spermatophyta</taxon>
        <taxon>Magnoliopsida</taxon>
        <taxon>eudicotyledons</taxon>
        <taxon>Gunneridae</taxon>
        <taxon>Pentapetalae</taxon>
        <taxon>rosids</taxon>
        <taxon>fabids</taxon>
        <taxon>Malpighiales</taxon>
        <taxon>Rhizophoraceae</taxon>
        <taxon>Rhizophora</taxon>
    </lineage>
</organism>
<feature type="transmembrane region" description="Helical" evidence="1">
    <location>
        <begin position="20"/>
        <end position="39"/>
    </location>
</feature>
<accession>A0A2P2MRA3</accession>